<proteinExistence type="predicted"/>
<feature type="region of interest" description="Disordered" evidence="1">
    <location>
        <begin position="1"/>
        <end position="30"/>
    </location>
</feature>
<dbReference type="STRING" id="109376.A0A0D3CG58"/>
<dbReference type="AlphaFoldDB" id="A0A0D3CG58"/>
<dbReference type="Proteomes" id="UP000032141">
    <property type="component" value="Chromosome C5"/>
</dbReference>
<organism evidence="3 4">
    <name type="scientific">Brassica oleracea var. oleracea</name>
    <dbReference type="NCBI Taxonomy" id="109376"/>
    <lineage>
        <taxon>Eukaryota</taxon>
        <taxon>Viridiplantae</taxon>
        <taxon>Streptophyta</taxon>
        <taxon>Embryophyta</taxon>
        <taxon>Tracheophyta</taxon>
        <taxon>Spermatophyta</taxon>
        <taxon>Magnoliopsida</taxon>
        <taxon>eudicotyledons</taxon>
        <taxon>Gunneridae</taxon>
        <taxon>Pentapetalae</taxon>
        <taxon>rosids</taxon>
        <taxon>malvids</taxon>
        <taxon>Brassicales</taxon>
        <taxon>Brassicaceae</taxon>
        <taxon>Brassiceae</taxon>
        <taxon>Brassica</taxon>
    </lineage>
</organism>
<dbReference type="EnsemblPlants" id="Bo5g081320.1">
    <property type="protein sequence ID" value="Bo5g081320.1"/>
    <property type="gene ID" value="Bo5g081320"/>
</dbReference>
<sequence length="441" mass="50147">MEKNTRLETDTGMETDTGLVTETGMETGEETDTAAEIDTAAGTDTAVPTTDKYVEQPPSIEPPKELQTPVPKDIKGLVKLKLGVIISYSTALRGKNLAVCETRGSPEESYTMMYNYLYMLEQYLFIALRACIEGFAVMRKVIVVDVTWLKNGYGGVLVFAKAQDPNRHHYLLEITVLDGENHASWTWFFEMLKTAIPDSSELVFMSDINQSLIFAIANVFPHAHHGHFLWHLKENVKGHATNVNKETVGHKSMELGRYYTLAEFNSPYNLFKIRYPSAHKYVEEHTENDKRARVFFPRDIYNLDTSNNVESMNNVFKEARRWALIPMLDCIIRTFSDWFNQHRKDDVSGSSDTKLVPLVENTCTIYGMLHERCLCGSLIVMTLSTRSPTLKGGCFRRTWLQKLVLCKVWDYEKFPCLHGLAAYIYSVRTLIAALAGGVIYI</sequence>
<dbReference type="HOGENOM" id="CLU_621672_0_0_1"/>
<keyword evidence="4" id="KW-1185">Reference proteome</keyword>
<reference evidence="3" key="2">
    <citation type="submission" date="2015-03" db="UniProtKB">
        <authorList>
            <consortium name="EnsemblPlants"/>
        </authorList>
    </citation>
    <scope>IDENTIFICATION</scope>
</reference>
<feature type="domain" description="MULE transposase" evidence="2">
    <location>
        <begin position="141"/>
        <end position="235"/>
    </location>
</feature>
<evidence type="ECO:0000313" key="4">
    <source>
        <dbReference type="Proteomes" id="UP000032141"/>
    </source>
</evidence>
<reference evidence="3 4" key="1">
    <citation type="journal article" date="2014" name="Genome Biol.">
        <title>Transcriptome and methylome profiling reveals relics of genome dominance in the mesopolyploid Brassica oleracea.</title>
        <authorList>
            <person name="Parkin I.A."/>
            <person name="Koh C."/>
            <person name="Tang H."/>
            <person name="Robinson S.J."/>
            <person name="Kagale S."/>
            <person name="Clarke W.E."/>
            <person name="Town C.D."/>
            <person name="Nixon J."/>
            <person name="Krishnakumar V."/>
            <person name="Bidwell S.L."/>
            <person name="Denoeud F."/>
            <person name="Belcram H."/>
            <person name="Links M.G."/>
            <person name="Just J."/>
            <person name="Clarke C."/>
            <person name="Bender T."/>
            <person name="Huebert T."/>
            <person name="Mason A.S."/>
            <person name="Pires J.C."/>
            <person name="Barker G."/>
            <person name="Moore J."/>
            <person name="Walley P.G."/>
            <person name="Manoli S."/>
            <person name="Batley J."/>
            <person name="Edwards D."/>
            <person name="Nelson M.N."/>
            <person name="Wang X."/>
            <person name="Paterson A.H."/>
            <person name="King G."/>
            <person name="Bancroft I."/>
            <person name="Chalhoub B."/>
            <person name="Sharpe A.G."/>
        </authorList>
    </citation>
    <scope>NUCLEOTIDE SEQUENCE</scope>
    <source>
        <strain evidence="3 4">cv. TO1000</strain>
    </source>
</reference>
<evidence type="ECO:0000313" key="3">
    <source>
        <dbReference type="EnsemblPlants" id="Bo5g081320.1"/>
    </source>
</evidence>
<dbReference type="Pfam" id="PF10551">
    <property type="entry name" value="MULE"/>
    <property type="match status" value="1"/>
</dbReference>
<name>A0A0D3CG58_BRAOL</name>
<dbReference type="eggNOG" id="ENOG502RJNC">
    <property type="taxonomic scope" value="Eukaryota"/>
</dbReference>
<evidence type="ECO:0000259" key="2">
    <source>
        <dbReference type="Pfam" id="PF10551"/>
    </source>
</evidence>
<dbReference type="PANTHER" id="PTHR31973:SF195">
    <property type="entry name" value="MUDR FAMILY TRANSPOSASE"/>
    <property type="match status" value="1"/>
</dbReference>
<accession>A0A0D3CG58</accession>
<dbReference type="Gramene" id="Bo5g081320.1">
    <property type="protein sequence ID" value="Bo5g081320.1"/>
    <property type="gene ID" value="Bo5g081320"/>
</dbReference>
<dbReference type="InterPro" id="IPR018289">
    <property type="entry name" value="MULE_transposase_dom"/>
</dbReference>
<dbReference type="PANTHER" id="PTHR31973">
    <property type="entry name" value="POLYPROTEIN, PUTATIVE-RELATED"/>
    <property type="match status" value="1"/>
</dbReference>
<evidence type="ECO:0000256" key="1">
    <source>
        <dbReference type="SAM" id="MobiDB-lite"/>
    </source>
</evidence>
<protein>
    <recommendedName>
        <fullName evidence="2">MULE transposase domain-containing protein</fullName>
    </recommendedName>
</protein>